<dbReference type="GO" id="GO:0017004">
    <property type="term" value="P:cytochrome complex assembly"/>
    <property type="evidence" value="ECO:0007669"/>
    <property type="project" value="UniProtKB-KW"/>
</dbReference>
<dbReference type="SUPFAM" id="SSF52833">
    <property type="entry name" value="Thioredoxin-like"/>
    <property type="match status" value="1"/>
</dbReference>
<sequence length="569" mass="64397">MRLLMIFLFFLNLAFSNNGVLTLNEAFKVNTYSDKQGIFLKINLADRIYLYKDQTKIELNSKDITKLLNFPPTQTRENKEVIFNQLELFLPQLLLNDFIKNDKAKLTLTYQGCSEKGLCYRPVYINYELYKQNEIYTISSTKEQFKKQSEDEQIAKDLNTQNVFVTLLTFFGYGLLLALTPCILPMIPILSSLIAMKLKNNPSKKHSFYLSFIYVFFMSLAYAIAGALVGFAGSNIQGLLQQPWIIVTFASIFILLSLSMFGLYELQLPLKFQNYINKKINNKSGFFGIAIMGFLSALIVGPCVAAPLAGVLLYITNSGDVLLGGLSLFVMSFGMGMPLLLIGLGGSFLKSGAWMLKIKVFFGFIMLIMAVWMLERVLNANIILMLYGIIGVFFASFMGLFDEVKNNFDKFKKASMILVLAYSLSILLGGFMGSKSLLKPLEFNTALSLKTTSSLNFKAIKNLQELQEELQNSTKPVMLEFTATWCENCKLLEEYTFKDTKVQDLLSKYTLLKADVTHNTQEDLALMKEFNVFGPPVMIFFDKGEEKGRIIGYIDANDFLEKTLNFFAN</sequence>
<keyword evidence="11" id="KW-1185">Reference proteome</keyword>
<feature type="transmembrane region" description="Helical" evidence="7">
    <location>
        <begin position="285"/>
        <end position="315"/>
    </location>
</feature>
<dbReference type="GeneID" id="56586668"/>
<evidence type="ECO:0000256" key="5">
    <source>
        <dbReference type="ARBA" id="ARBA00022989"/>
    </source>
</evidence>
<organism evidence="10 11">
    <name type="scientific">Campylobacter armoricus</name>
    <dbReference type="NCBI Taxonomy" id="2505970"/>
    <lineage>
        <taxon>Bacteria</taxon>
        <taxon>Pseudomonadati</taxon>
        <taxon>Campylobacterota</taxon>
        <taxon>Epsilonproteobacteria</taxon>
        <taxon>Campylobacterales</taxon>
        <taxon>Campylobacteraceae</taxon>
        <taxon>Campylobacter</taxon>
    </lineage>
</organism>
<evidence type="ECO:0000256" key="4">
    <source>
        <dbReference type="ARBA" id="ARBA00022748"/>
    </source>
</evidence>
<dbReference type="Gene3D" id="3.40.30.10">
    <property type="entry name" value="Glutaredoxin"/>
    <property type="match status" value="1"/>
</dbReference>
<feature type="transmembrane region" description="Helical" evidence="7">
    <location>
        <begin position="356"/>
        <end position="374"/>
    </location>
</feature>
<dbReference type="GO" id="GO:0047134">
    <property type="term" value="F:protein-disulfide reductase [NAD(P)H] activity"/>
    <property type="evidence" value="ECO:0007669"/>
    <property type="project" value="UniProtKB-EC"/>
</dbReference>
<keyword evidence="5 7" id="KW-1133">Transmembrane helix</keyword>
<dbReference type="InterPro" id="IPR028250">
    <property type="entry name" value="DsbDN"/>
</dbReference>
<evidence type="ECO:0000313" key="10">
    <source>
        <dbReference type="EMBL" id="QKF79833.1"/>
    </source>
</evidence>
<evidence type="ECO:0000256" key="8">
    <source>
        <dbReference type="SAM" id="SignalP"/>
    </source>
</evidence>
<dbReference type="GO" id="GO:0045454">
    <property type="term" value="P:cell redox homeostasis"/>
    <property type="evidence" value="ECO:0007669"/>
    <property type="project" value="TreeGrafter"/>
</dbReference>
<dbReference type="InterPro" id="IPR036249">
    <property type="entry name" value="Thioredoxin-like_sf"/>
</dbReference>
<feature type="transmembrane region" description="Helical" evidence="7">
    <location>
        <begin position="413"/>
        <end position="433"/>
    </location>
</feature>
<name>A0A7L5IB31_9BACT</name>
<evidence type="ECO:0000313" key="11">
    <source>
        <dbReference type="Proteomes" id="UP000509246"/>
    </source>
</evidence>
<dbReference type="Pfam" id="PF13098">
    <property type="entry name" value="Thioredoxin_2"/>
    <property type="match status" value="1"/>
</dbReference>
<keyword evidence="6 7" id="KW-0472">Membrane</keyword>
<evidence type="ECO:0000256" key="6">
    <source>
        <dbReference type="ARBA" id="ARBA00023136"/>
    </source>
</evidence>
<dbReference type="InterPro" id="IPR012336">
    <property type="entry name" value="Thioredoxin-like_fold"/>
</dbReference>
<feature type="transmembrane region" description="Helical" evidence="7">
    <location>
        <begin position="208"/>
        <end position="232"/>
    </location>
</feature>
<feature type="transmembrane region" description="Helical" evidence="7">
    <location>
        <begin position="321"/>
        <end position="344"/>
    </location>
</feature>
<dbReference type="EC" id="1.8.1.8" evidence="10"/>
<dbReference type="EMBL" id="CP053825">
    <property type="protein sequence ID" value="QKF79833.1"/>
    <property type="molecule type" value="Genomic_DNA"/>
</dbReference>
<keyword evidence="8" id="KW-0732">Signal</keyword>
<feature type="transmembrane region" description="Helical" evidence="7">
    <location>
        <begin position="380"/>
        <end position="401"/>
    </location>
</feature>
<evidence type="ECO:0000259" key="9">
    <source>
        <dbReference type="PROSITE" id="PS51352"/>
    </source>
</evidence>
<keyword evidence="3 7" id="KW-0812">Transmembrane</keyword>
<dbReference type="GO" id="GO:0005886">
    <property type="term" value="C:plasma membrane"/>
    <property type="evidence" value="ECO:0007669"/>
    <property type="project" value="UniProtKB-SubCell"/>
</dbReference>
<feature type="chain" id="PRO_5029692467" evidence="8">
    <location>
        <begin position="20"/>
        <end position="569"/>
    </location>
</feature>
<protein>
    <submittedName>
        <fullName evidence="10">Thiol:disulfide interchange protein DsbD</fullName>
        <ecNumber evidence="10">1.8.1.8</ecNumber>
    </submittedName>
</protein>
<keyword evidence="2" id="KW-1003">Cell membrane</keyword>
<comment type="subcellular location">
    <subcellularLocation>
        <location evidence="1">Cell membrane</location>
        <topology evidence="1">Multi-pass membrane protein</topology>
    </subcellularLocation>
</comment>
<dbReference type="RefSeq" id="WP_139425471.1">
    <property type="nucleotide sequence ID" value="NZ_CBCSFY010000002.1"/>
</dbReference>
<evidence type="ECO:0000256" key="3">
    <source>
        <dbReference type="ARBA" id="ARBA00022692"/>
    </source>
</evidence>
<reference evidence="10 11" key="1">
    <citation type="submission" date="2020-05" db="EMBL/GenBank/DDBJ databases">
        <title>Complete genome sequencing of Campylobacter and Arcobacter type strains.</title>
        <authorList>
            <person name="Miller W.G."/>
            <person name="Yee E."/>
        </authorList>
    </citation>
    <scope>NUCLEOTIDE SEQUENCE [LARGE SCALE GENOMIC DNA]</scope>
    <source>
        <strain evidence="10 11">CCUG 73571</strain>
    </source>
</reference>
<dbReference type="Proteomes" id="UP000509246">
    <property type="component" value="Chromosome"/>
</dbReference>
<dbReference type="Pfam" id="PF02683">
    <property type="entry name" value="DsbD_TM"/>
    <property type="match status" value="1"/>
</dbReference>
<evidence type="ECO:0000256" key="1">
    <source>
        <dbReference type="ARBA" id="ARBA00004651"/>
    </source>
</evidence>
<gene>
    <name evidence="10" type="primary">dsbD</name>
    <name evidence="10" type="ORF">CARM_0927</name>
</gene>
<dbReference type="Gene3D" id="2.60.40.1250">
    <property type="entry name" value="Thiol:disulfide interchange protein DsbD, N-terminal domain"/>
    <property type="match status" value="1"/>
</dbReference>
<feature type="signal peptide" evidence="8">
    <location>
        <begin position="1"/>
        <end position="19"/>
    </location>
</feature>
<keyword evidence="10" id="KW-0560">Oxidoreductase</keyword>
<dbReference type="PANTHER" id="PTHR32234">
    <property type="entry name" value="THIOL:DISULFIDE INTERCHANGE PROTEIN DSBD"/>
    <property type="match status" value="1"/>
</dbReference>
<dbReference type="InterPro" id="IPR036929">
    <property type="entry name" value="DsbDN_sf"/>
</dbReference>
<dbReference type="PROSITE" id="PS51352">
    <property type="entry name" value="THIOREDOXIN_2"/>
    <property type="match status" value="1"/>
</dbReference>
<feature type="domain" description="Thioredoxin" evidence="9">
    <location>
        <begin position="438"/>
        <end position="569"/>
    </location>
</feature>
<evidence type="ECO:0000256" key="2">
    <source>
        <dbReference type="ARBA" id="ARBA00022475"/>
    </source>
</evidence>
<dbReference type="AlphaFoldDB" id="A0A7L5IB31"/>
<dbReference type="KEGG" id="carm:CARM_0927"/>
<dbReference type="CDD" id="cd02953">
    <property type="entry name" value="DsbDgamma"/>
    <property type="match status" value="1"/>
</dbReference>
<keyword evidence="4" id="KW-0201">Cytochrome c-type biogenesis</keyword>
<dbReference type="Pfam" id="PF11412">
    <property type="entry name" value="DsbD_N"/>
    <property type="match status" value="1"/>
</dbReference>
<accession>A0A7L5IB31</accession>
<feature type="transmembrane region" description="Helical" evidence="7">
    <location>
        <begin position="244"/>
        <end position="264"/>
    </location>
</feature>
<dbReference type="NCBIfam" id="NF001419">
    <property type="entry name" value="PRK00293.1"/>
    <property type="match status" value="1"/>
</dbReference>
<dbReference type="SUPFAM" id="SSF74863">
    <property type="entry name" value="Thiol:disulfide interchange protein DsbD, N-terminal domain (DsbD-alpha)"/>
    <property type="match status" value="1"/>
</dbReference>
<dbReference type="InterPro" id="IPR003834">
    <property type="entry name" value="Cyt_c_assmbl_TM_dom"/>
</dbReference>
<proteinExistence type="predicted"/>
<evidence type="ECO:0000256" key="7">
    <source>
        <dbReference type="SAM" id="Phobius"/>
    </source>
</evidence>
<dbReference type="InterPro" id="IPR035671">
    <property type="entry name" value="DsbD_gamma"/>
</dbReference>
<dbReference type="PANTHER" id="PTHR32234:SF0">
    <property type="entry name" value="THIOL:DISULFIDE INTERCHANGE PROTEIN DSBD"/>
    <property type="match status" value="1"/>
</dbReference>
<dbReference type="InterPro" id="IPR013766">
    <property type="entry name" value="Thioredoxin_domain"/>
</dbReference>
<feature type="transmembrane region" description="Helical" evidence="7">
    <location>
        <begin position="170"/>
        <end position="196"/>
    </location>
</feature>